<dbReference type="OrthoDB" id="6580191at2759"/>
<dbReference type="Pfam" id="PF26138">
    <property type="entry name" value="DUF8040"/>
    <property type="match status" value="1"/>
</dbReference>
<dbReference type="PANTHER" id="PTHR22930">
    <property type="match status" value="1"/>
</dbReference>
<dbReference type="RefSeq" id="XP_016657859.1">
    <property type="nucleotide sequence ID" value="XM_016802370.1"/>
</dbReference>
<evidence type="ECO:0000313" key="2">
    <source>
        <dbReference type="EnsemblMetazoa" id="XP_016657859.1"/>
    </source>
</evidence>
<dbReference type="GeneID" id="107883044"/>
<proteinExistence type="predicted"/>
<sequence length="216" mass="25155">MLSGRLPWESDSSDDEALLLFSLNNNNKQKRKWVHEVNMERKKFEYFRMGMKQFDQLLSIIKKDIEKKELNLRESITAEERLAVCLRFLATGNSFRSLAFNYRMGRSTISNIVEEVCEALWKNLQPIVMPDPNEEIWRASEKVFKEKWNFPHCVAAIDGKHVRVKAPAHKGSEFFNYKKYHSVVLLALVDGNKMLLGNMEELVMQVCIVTALLENV</sequence>
<dbReference type="AlphaFoldDB" id="A0A8R2H6I7"/>
<organism evidence="2 3">
    <name type="scientific">Acyrthosiphon pisum</name>
    <name type="common">Pea aphid</name>
    <dbReference type="NCBI Taxonomy" id="7029"/>
    <lineage>
        <taxon>Eukaryota</taxon>
        <taxon>Metazoa</taxon>
        <taxon>Ecdysozoa</taxon>
        <taxon>Arthropoda</taxon>
        <taxon>Hexapoda</taxon>
        <taxon>Insecta</taxon>
        <taxon>Pterygota</taxon>
        <taxon>Neoptera</taxon>
        <taxon>Paraneoptera</taxon>
        <taxon>Hemiptera</taxon>
        <taxon>Sternorrhyncha</taxon>
        <taxon>Aphidomorpha</taxon>
        <taxon>Aphidoidea</taxon>
        <taxon>Aphididae</taxon>
        <taxon>Macrosiphini</taxon>
        <taxon>Acyrthosiphon</taxon>
    </lineage>
</organism>
<evidence type="ECO:0000313" key="3">
    <source>
        <dbReference type="Proteomes" id="UP000007819"/>
    </source>
</evidence>
<dbReference type="InterPro" id="IPR058353">
    <property type="entry name" value="DUF8040"/>
</dbReference>
<reference evidence="3" key="1">
    <citation type="submission" date="2010-06" db="EMBL/GenBank/DDBJ databases">
        <authorList>
            <person name="Jiang H."/>
            <person name="Abraham K."/>
            <person name="Ali S."/>
            <person name="Alsbrooks S.L."/>
            <person name="Anim B.N."/>
            <person name="Anosike U.S."/>
            <person name="Attaway T."/>
            <person name="Bandaranaike D.P."/>
            <person name="Battles P.K."/>
            <person name="Bell S.N."/>
            <person name="Bell A.V."/>
            <person name="Beltran B."/>
            <person name="Bickham C."/>
            <person name="Bustamante Y."/>
            <person name="Caleb T."/>
            <person name="Canada A."/>
            <person name="Cardenas V."/>
            <person name="Carter K."/>
            <person name="Chacko J."/>
            <person name="Chandrabose M.N."/>
            <person name="Chavez D."/>
            <person name="Chavez A."/>
            <person name="Chen L."/>
            <person name="Chu H.-S."/>
            <person name="Claassen K.J."/>
            <person name="Cockrell R."/>
            <person name="Collins M."/>
            <person name="Cooper J.A."/>
            <person name="Cree A."/>
            <person name="Curry S.M."/>
            <person name="Da Y."/>
            <person name="Dao M.D."/>
            <person name="Das B."/>
            <person name="Davila M.-L."/>
            <person name="Davy-Carroll L."/>
            <person name="Denson S."/>
            <person name="Dinh H."/>
            <person name="Ebong V.E."/>
            <person name="Edwards J.R."/>
            <person name="Egan A."/>
            <person name="El-Daye J."/>
            <person name="Escobedo L."/>
            <person name="Fernandez S."/>
            <person name="Fernando P.R."/>
            <person name="Flagg N."/>
            <person name="Forbes L.D."/>
            <person name="Fowler R.G."/>
            <person name="Fu Q."/>
            <person name="Gabisi R.A."/>
            <person name="Ganer J."/>
            <person name="Garbino Pronczuk A."/>
            <person name="Garcia R.M."/>
            <person name="Garner T."/>
            <person name="Garrett T.E."/>
            <person name="Gonzalez D.A."/>
            <person name="Hamid H."/>
            <person name="Hawkins E.S."/>
            <person name="Hirani K."/>
            <person name="Hogues M.E."/>
            <person name="Hollins B."/>
            <person name="Hsiao C.-H."/>
            <person name="Jabil R."/>
            <person name="James M.L."/>
            <person name="Jhangiani S.N."/>
            <person name="Johnson B."/>
            <person name="Johnson Q."/>
            <person name="Joshi V."/>
            <person name="Kalu J.B."/>
            <person name="Kam C."/>
            <person name="Kashfia A."/>
            <person name="Keebler J."/>
            <person name="Kisamo H."/>
            <person name="Kovar C.L."/>
            <person name="Lago L.A."/>
            <person name="Lai C.-Y."/>
            <person name="Laidlaw J."/>
            <person name="Lara F."/>
            <person name="Le T.-K."/>
            <person name="Lee S.L."/>
            <person name="Legall F.H."/>
            <person name="Lemon S.J."/>
            <person name="Lewis L.R."/>
            <person name="Li B."/>
            <person name="Liu Y."/>
            <person name="Liu Y.-S."/>
            <person name="Lopez J."/>
            <person name="Lozado R.J."/>
            <person name="Lu J."/>
            <person name="Madu R.C."/>
            <person name="Maheshwari M."/>
            <person name="Maheshwari R."/>
            <person name="Malloy K."/>
            <person name="Martinez E."/>
            <person name="Mathew T."/>
            <person name="Mercado I.C."/>
            <person name="Mercado C."/>
            <person name="Meyer B."/>
            <person name="Montgomery K."/>
            <person name="Morgan M.B."/>
            <person name="Munidasa M."/>
            <person name="Nazareth L.V."/>
            <person name="Nelson J."/>
            <person name="Ng B.M."/>
            <person name="Nguyen N.B."/>
            <person name="Nguyen P.Q."/>
            <person name="Nguyen T."/>
            <person name="Obregon M."/>
            <person name="Okwuonu G.O."/>
            <person name="Onwere C.G."/>
            <person name="Orozco G."/>
            <person name="Parra A."/>
            <person name="Patel S."/>
            <person name="Patil S."/>
            <person name="Perez A."/>
            <person name="Perez Y."/>
            <person name="Pham C."/>
            <person name="Primus E.L."/>
            <person name="Pu L.-L."/>
            <person name="Puazo M."/>
            <person name="Qin X."/>
            <person name="Quiroz J.B."/>
            <person name="Reese J."/>
            <person name="Richards S."/>
            <person name="Rives C.M."/>
            <person name="Robberts R."/>
            <person name="Ruiz S.J."/>
            <person name="Ruiz M.J."/>
            <person name="Santibanez J."/>
            <person name="Schneider B.W."/>
            <person name="Sisson I."/>
            <person name="Smith M."/>
            <person name="Sodergren E."/>
            <person name="Song X.-Z."/>
            <person name="Song B.B."/>
            <person name="Summersgill H."/>
            <person name="Thelus R."/>
            <person name="Thornton R.D."/>
            <person name="Trejos Z.Y."/>
            <person name="Usmani K."/>
            <person name="Vattathil S."/>
            <person name="Villasana D."/>
            <person name="Walker D.L."/>
            <person name="Wang S."/>
            <person name="Wang K."/>
            <person name="White C.S."/>
            <person name="Williams A.C."/>
            <person name="Williamson J."/>
            <person name="Wilson K."/>
            <person name="Woghiren I.O."/>
            <person name="Woodworth J.R."/>
            <person name="Worley K.C."/>
            <person name="Wright R.A."/>
            <person name="Wu W."/>
            <person name="Young L."/>
            <person name="Zhang L."/>
            <person name="Zhang J."/>
            <person name="Zhu Y."/>
            <person name="Muzny D.M."/>
            <person name="Weinstock G."/>
            <person name="Gibbs R.A."/>
        </authorList>
    </citation>
    <scope>NUCLEOTIDE SEQUENCE [LARGE SCALE GENOMIC DNA]</scope>
    <source>
        <strain evidence="3">LSR1</strain>
    </source>
</reference>
<accession>A0A8R2H6I7</accession>
<feature type="domain" description="DUF8040" evidence="1">
    <location>
        <begin position="29"/>
        <end position="121"/>
    </location>
</feature>
<reference evidence="2" key="2">
    <citation type="submission" date="2022-06" db="UniProtKB">
        <authorList>
            <consortium name="EnsemblMetazoa"/>
        </authorList>
    </citation>
    <scope>IDENTIFICATION</scope>
</reference>
<dbReference type="EnsemblMetazoa" id="XM_016802370.1">
    <property type="protein sequence ID" value="XP_016657859.1"/>
    <property type="gene ID" value="LOC107883044"/>
</dbReference>
<protein>
    <recommendedName>
        <fullName evidence="1">DUF8040 domain-containing protein</fullName>
    </recommendedName>
</protein>
<dbReference type="PANTHER" id="PTHR22930:SF269">
    <property type="entry name" value="NUCLEASE HARBI1-LIKE PROTEIN"/>
    <property type="match status" value="1"/>
</dbReference>
<dbReference type="KEGG" id="api:107883044"/>
<keyword evidence="3" id="KW-1185">Reference proteome</keyword>
<dbReference type="Proteomes" id="UP000007819">
    <property type="component" value="Chromosome X"/>
</dbReference>
<evidence type="ECO:0000259" key="1">
    <source>
        <dbReference type="Pfam" id="PF26138"/>
    </source>
</evidence>
<name>A0A8R2H6I7_ACYPI</name>
<dbReference type="InterPro" id="IPR045249">
    <property type="entry name" value="HARBI1-like"/>
</dbReference>